<feature type="compositionally biased region" description="Low complexity" evidence="1">
    <location>
        <begin position="16"/>
        <end position="37"/>
    </location>
</feature>
<dbReference type="EMBL" id="MWWQ01000008">
    <property type="protein sequence ID" value="OZG51400.1"/>
    <property type="molecule type" value="Genomic_DNA"/>
</dbReference>
<protein>
    <submittedName>
        <fullName evidence="3">Hemagglutinin</fullName>
    </submittedName>
</protein>
<gene>
    <name evidence="3" type="ORF">PSSU_1023</name>
</gene>
<keyword evidence="2" id="KW-0812">Transmembrane</keyword>
<evidence type="ECO:0000313" key="3">
    <source>
        <dbReference type="EMBL" id="OZG51400.1"/>
    </source>
</evidence>
<feature type="transmembrane region" description="Helical" evidence="2">
    <location>
        <begin position="138"/>
        <end position="157"/>
    </location>
</feature>
<evidence type="ECO:0000256" key="2">
    <source>
        <dbReference type="SAM" id="Phobius"/>
    </source>
</evidence>
<feature type="compositionally biased region" description="Basic and acidic residues" evidence="1">
    <location>
        <begin position="86"/>
        <end position="95"/>
    </location>
</feature>
<dbReference type="AlphaFoldDB" id="A0A261EX02"/>
<name>A0A261EX02_9BIFI</name>
<sequence length="417" mass="43942">MDTDARNNTAAHNNTSDATQASDAAQAESATAESAAAMNGTEVNDTAKSNTAGSDTAESDTADSANEITDAASDTTDGTEAAADAKATDDAKETDAATSDDVTDVAADTADTADTATPDAAQPAAHAPSPASHRLTSIVLLVLGVLVIIGLMADVVIARRRAAQVREYESEQALLARQYGFNPGLIIADDEMTDSTSLTTDEIQDFLDTRGAGCSGDSCLATKTFDTNDEKKDSLCDGYTKASDQTAAQIISGVATSCGINPKVLIVMLQKEQGLVTAANPTNKNYTIAMGLSCPDDGDCDAAYYGFFNQVFGAAHRLKYYQAHFKDYNYRPKQTAYIQYNPDESCGGTKVYIENDATAMLYIYTPYQPNKAALEGLADGSGGEGDSCSTYGNRNFTLFYNAWFGDPTRGEGTSNNE</sequence>
<feature type="compositionally biased region" description="Polar residues" evidence="1">
    <location>
        <begin position="1"/>
        <end position="15"/>
    </location>
</feature>
<feature type="compositionally biased region" description="Polar residues" evidence="1">
    <location>
        <begin position="41"/>
        <end position="56"/>
    </location>
</feature>
<keyword evidence="2" id="KW-0472">Membrane</keyword>
<keyword evidence="2" id="KW-1133">Transmembrane helix</keyword>
<proteinExistence type="predicted"/>
<dbReference type="RefSeq" id="WP_094691372.1">
    <property type="nucleotide sequence ID" value="NZ_MWWQ01000008.1"/>
</dbReference>
<organism evidence="3 4">
    <name type="scientific">Pseudoscardovia suis</name>
    <dbReference type="NCBI Taxonomy" id="987063"/>
    <lineage>
        <taxon>Bacteria</taxon>
        <taxon>Bacillati</taxon>
        <taxon>Actinomycetota</taxon>
        <taxon>Actinomycetes</taxon>
        <taxon>Bifidobacteriales</taxon>
        <taxon>Bifidobacteriaceae</taxon>
        <taxon>Pseudoscardovia</taxon>
    </lineage>
</organism>
<evidence type="ECO:0000256" key="1">
    <source>
        <dbReference type="SAM" id="MobiDB-lite"/>
    </source>
</evidence>
<accession>A0A261EX02</accession>
<keyword evidence="4" id="KW-1185">Reference proteome</keyword>
<feature type="compositionally biased region" description="Low complexity" evidence="1">
    <location>
        <begin position="96"/>
        <end position="105"/>
    </location>
</feature>
<feature type="region of interest" description="Disordered" evidence="1">
    <location>
        <begin position="1"/>
        <end position="105"/>
    </location>
</feature>
<dbReference type="OrthoDB" id="9764271at2"/>
<reference evidence="3 4" key="1">
    <citation type="journal article" date="2017" name="BMC Genomics">
        <title>Comparative genomic and phylogenomic analyses of the Bifidobacteriaceae family.</title>
        <authorList>
            <person name="Lugli G.A."/>
            <person name="Milani C."/>
            <person name="Turroni F."/>
            <person name="Duranti S."/>
            <person name="Mancabelli L."/>
            <person name="Mangifesta M."/>
            <person name="Ferrario C."/>
            <person name="Modesto M."/>
            <person name="Mattarelli P."/>
            <person name="Jiri K."/>
            <person name="van Sinderen D."/>
            <person name="Ventura M."/>
        </authorList>
    </citation>
    <scope>NUCLEOTIDE SEQUENCE [LARGE SCALE GENOMIC DNA]</scope>
    <source>
        <strain evidence="3 4">DSM 24744</strain>
    </source>
</reference>
<dbReference type="Proteomes" id="UP000216454">
    <property type="component" value="Unassembled WGS sequence"/>
</dbReference>
<comment type="caution">
    <text evidence="3">The sequence shown here is derived from an EMBL/GenBank/DDBJ whole genome shotgun (WGS) entry which is preliminary data.</text>
</comment>
<evidence type="ECO:0000313" key="4">
    <source>
        <dbReference type="Proteomes" id="UP000216454"/>
    </source>
</evidence>
<feature type="compositionally biased region" description="Low complexity" evidence="1">
    <location>
        <begin position="69"/>
        <end position="85"/>
    </location>
</feature>